<keyword evidence="2" id="KW-1185">Reference proteome</keyword>
<dbReference type="OrthoDB" id="137751at2"/>
<dbReference type="RefSeq" id="WP_111322803.1">
    <property type="nucleotide sequence ID" value="NZ_BIFX01000001.1"/>
</dbReference>
<dbReference type="GO" id="GO:0050797">
    <property type="term" value="F:thymidylate synthase (FAD) activity"/>
    <property type="evidence" value="ECO:0007669"/>
    <property type="project" value="InterPro"/>
</dbReference>
<sequence length="575" mass="65733">MERKSPGKKKPEIPVEQEYCSGSYRWFTYAPDVTGLRLICLEDVETGTVVTTTVASAERRTAAHRAWAGARQSRASGMPWTILHEMGEKGVDPDQKIEEMFRGYGHASVGDMARLAVDMGRVPMHLCLALFSEGTINSGQEKSTRYQAAFGRAVLHPLKHYLAVQGPEMERLEEAYQELGRLSLMLFTQHKETLLRAFEQFYAVDMTDKQQKNALTSRVLDCVRSFLLLGQWSGLSFETSARDWSRILAELKASPLPYYHRVAEQIERLLAPSREEEEVLHYRAEAPSLIRHTDPALTAGRNIQALKQFIEQKTDLLQSVPIQQQEPTCVSQRVVLLDAHYTEAERMVAQYLLVLWPGLEREALLQWVHSCADEVRRQISACLFADHTNYNELPSFARTTRMTLVVESFLGELRDLNRHRAWGRFFPLPLLFGEPLSRETVQQILGHGFGLPLYLTEIPAFAEFRTAFERDLTTYYARLQAFIEQVTETCGSTIDYSFVLNLLPLAHRVDLWMHGDPKQALYMTRQRVRPGGHINYRAIAYEANQLLARSDPYLSAMALAQRPDPASREEFFDRS</sequence>
<protein>
    <submittedName>
        <fullName evidence="1">Uncharacterized protein</fullName>
    </submittedName>
</protein>
<organism evidence="1 2">
    <name type="scientific">Thermosporothrix hazakensis</name>
    <dbReference type="NCBI Taxonomy" id="644383"/>
    <lineage>
        <taxon>Bacteria</taxon>
        <taxon>Bacillati</taxon>
        <taxon>Chloroflexota</taxon>
        <taxon>Ktedonobacteria</taxon>
        <taxon>Ktedonobacterales</taxon>
        <taxon>Thermosporotrichaceae</taxon>
        <taxon>Thermosporothrix</taxon>
    </lineage>
</organism>
<evidence type="ECO:0000313" key="2">
    <source>
        <dbReference type="Proteomes" id="UP000248806"/>
    </source>
</evidence>
<comment type="caution">
    <text evidence="1">The sequence shown here is derived from an EMBL/GenBank/DDBJ whole genome shotgun (WGS) entry which is preliminary data.</text>
</comment>
<dbReference type="EMBL" id="QKUF01000008">
    <property type="protein sequence ID" value="PZW29429.1"/>
    <property type="molecule type" value="Genomic_DNA"/>
</dbReference>
<dbReference type="SUPFAM" id="SSF69796">
    <property type="entry name" value="Thymidylate synthase-complementing protein Thy1"/>
    <property type="match status" value="1"/>
</dbReference>
<gene>
    <name evidence="1" type="ORF">EI42_02723</name>
</gene>
<name>A0A326U820_THEHA</name>
<dbReference type="InterPro" id="IPR036098">
    <property type="entry name" value="Thymidylate_synthase_ThyX_sf"/>
</dbReference>
<evidence type="ECO:0000313" key="1">
    <source>
        <dbReference type="EMBL" id="PZW29429.1"/>
    </source>
</evidence>
<dbReference type="GO" id="GO:0006231">
    <property type="term" value="P:dTMP biosynthetic process"/>
    <property type="evidence" value="ECO:0007669"/>
    <property type="project" value="InterPro"/>
</dbReference>
<dbReference type="Gene3D" id="3.30.1360.170">
    <property type="match status" value="1"/>
</dbReference>
<dbReference type="AlphaFoldDB" id="A0A326U820"/>
<dbReference type="Proteomes" id="UP000248806">
    <property type="component" value="Unassembled WGS sequence"/>
</dbReference>
<accession>A0A326U820</accession>
<reference evidence="1 2" key="1">
    <citation type="submission" date="2018-06" db="EMBL/GenBank/DDBJ databases">
        <title>Genomic Encyclopedia of Archaeal and Bacterial Type Strains, Phase II (KMG-II): from individual species to whole genera.</title>
        <authorList>
            <person name="Goeker M."/>
        </authorList>
    </citation>
    <scope>NUCLEOTIDE SEQUENCE [LARGE SCALE GENOMIC DNA]</scope>
    <source>
        <strain evidence="1 2">ATCC BAA-1881</strain>
    </source>
</reference>
<dbReference type="GO" id="GO:0050660">
    <property type="term" value="F:flavin adenine dinucleotide binding"/>
    <property type="evidence" value="ECO:0007669"/>
    <property type="project" value="InterPro"/>
</dbReference>
<proteinExistence type="predicted"/>